<organism evidence="3 4">
    <name type="scientific">Pyricularia grisea</name>
    <name type="common">Crabgrass-specific blast fungus</name>
    <name type="synonym">Magnaporthe grisea</name>
    <dbReference type="NCBI Taxonomy" id="148305"/>
    <lineage>
        <taxon>Eukaryota</taxon>
        <taxon>Fungi</taxon>
        <taxon>Dikarya</taxon>
        <taxon>Ascomycota</taxon>
        <taxon>Pezizomycotina</taxon>
        <taxon>Sordariomycetes</taxon>
        <taxon>Sordariomycetidae</taxon>
        <taxon>Magnaporthales</taxon>
        <taxon>Pyriculariaceae</taxon>
        <taxon>Pyricularia</taxon>
    </lineage>
</organism>
<accession>A0A6P8BFK6</accession>
<proteinExistence type="predicted"/>
<reference evidence="4" key="2">
    <citation type="submission" date="2019-10" db="EMBL/GenBank/DDBJ databases">
        <authorList>
            <consortium name="NCBI Genome Project"/>
        </authorList>
    </citation>
    <scope>NUCLEOTIDE SEQUENCE</scope>
    <source>
        <strain evidence="4">NI907</strain>
    </source>
</reference>
<evidence type="ECO:0000313" key="3">
    <source>
        <dbReference type="Proteomes" id="UP000515153"/>
    </source>
</evidence>
<evidence type="ECO:0000313" key="4">
    <source>
        <dbReference type="RefSeq" id="XP_030986000.1"/>
    </source>
</evidence>
<dbReference type="PROSITE" id="PS50097">
    <property type="entry name" value="BTB"/>
    <property type="match status" value="1"/>
</dbReference>
<gene>
    <name evidence="4" type="ORF">PgNI_00586</name>
</gene>
<dbReference type="InterPro" id="IPR011333">
    <property type="entry name" value="SKP1/BTB/POZ_sf"/>
</dbReference>
<dbReference type="KEGG" id="pgri:PgNI_00586"/>
<dbReference type="RefSeq" id="XP_030986000.1">
    <property type="nucleotide sequence ID" value="XM_031120664.1"/>
</dbReference>
<dbReference type="SUPFAM" id="SSF54695">
    <property type="entry name" value="POZ domain"/>
    <property type="match status" value="1"/>
</dbReference>
<evidence type="ECO:0000256" key="1">
    <source>
        <dbReference type="SAM" id="MobiDB-lite"/>
    </source>
</evidence>
<dbReference type="Gene3D" id="3.30.710.10">
    <property type="entry name" value="Potassium Channel Kv1.1, Chain A"/>
    <property type="match status" value="1"/>
</dbReference>
<evidence type="ECO:0000259" key="2">
    <source>
        <dbReference type="PROSITE" id="PS50097"/>
    </source>
</evidence>
<dbReference type="AlphaFoldDB" id="A0A6P8BFK6"/>
<name>A0A6P8BFK6_PYRGI</name>
<dbReference type="Proteomes" id="UP000515153">
    <property type="component" value="Unplaced"/>
</dbReference>
<reference evidence="4" key="1">
    <citation type="journal article" date="2019" name="Mol. Biol. Evol.">
        <title>Blast fungal genomes show frequent chromosomal changes, gene gains and losses, and effector gene turnover.</title>
        <authorList>
            <person name="Gomez Luciano L.B."/>
            <person name="Jason Tsai I."/>
            <person name="Chuma I."/>
            <person name="Tosa Y."/>
            <person name="Chen Y.H."/>
            <person name="Li J.Y."/>
            <person name="Li M.Y."/>
            <person name="Jade Lu M.Y."/>
            <person name="Nakayashiki H."/>
            <person name="Li W.H."/>
        </authorList>
    </citation>
    <scope>NUCLEOTIDE SEQUENCE</scope>
    <source>
        <strain evidence="4">NI907</strain>
    </source>
</reference>
<reference evidence="4" key="3">
    <citation type="submission" date="2025-08" db="UniProtKB">
        <authorList>
            <consortium name="RefSeq"/>
        </authorList>
    </citation>
    <scope>IDENTIFICATION</scope>
    <source>
        <strain evidence="4">NI907</strain>
    </source>
</reference>
<dbReference type="CDD" id="cd18186">
    <property type="entry name" value="BTB_POZ_ZBTB_KLHL-like"/>
    <property type="match status" value="1"/>
</dbReference>
<sequence length="368" mass="41182">MDNPEGQGGDPPPAKKQKTDPTPLGSLFMPASANPIPSASTVIFDPAGDLHLQVGFMHSFQVDSHSLCRHSSVFKAMLTGPWLESRPAEGKWIVKLPEDSPRGLEVLLNIVHGRFDLVPKTLANDHLFDVCVEADKRDMIKTLGPWTANWILNVRNNQDYCFLKTVFIAWVLGMKKLFTELVTYLLWNCYIQKNGSIRVHLNLVGCDSQLVILQHSIPGFSYAKSTGFLDQIPELRKVCMESLLHFAHRYWLKFATASPVQDFPREHVIIFGWFVSGVRKLDLYALPASMVLAKEHTIKELHAGLQIIPDQIETPHRGTARLHQSCVDAAASLRQELAVLIASFPGVLTEPQLKHLEERAKLLGISDS</sequence>
<dbReference type="GeneID" id="41955578"/>
<keyword evidence="3" id="KW-1185">Reference proteome</keyword>
<feature type="region of interest" description="Disordered" evidence="1">
    <location>
        <begin position="1"/>
        <end position="29"/>
    </location>
</feature>
<feature type="domain" description="BTB" evidence="2">
    <location>
        <begin position="48"/>
        <end position="112"/>
    </location>
</feature>
<protein>
    <recommendedName>
        <fullName evidence="2">BTB domain-containing protein</fullName>
    </recommendedName>
</protein>
<dbReference type="InterPro" id="IPR000210">
    <property type="entry name" value="BTB/POZ_dom"/>
</dbReference>